<feature type="transmembrane region" description="Helical" evidence="1">
    <location>
        <begin position="32"/>
        <end position="56"/>
    </location>
</feature>
<sequence>MTARMTVAITLLTIGLAVAALAGIPALVDNRSVGDVVVICGLALAAGGVAVGLTAIPGVRRARVAVERNRRADVDDLTAKRQRIQAQMLGVQEEIRKADASLMISSLHAMTLRASGTAPREHLDAEADRRALRVELINLRAELHMNENDFARLGAEVPDA</sequence>
<evidence type="ECO:0000313" key="3">
    <source>
        <dbReference type="Proteomes" id="UP000553888"/>
    </source>
</evidence>
<accession>A0A852YP63</accession>
<evidence type="ECO:0000256" key="1">
    <source>
        <dbReference type="SAM" id="Phobius"/>
    </source>
</evidence>
<protein>
    <submittedName>
        <fullName evidence="2">Uncharacterized protein</fullName>
    </submittedName>
</protein>
<dbReference type="AlphaFoldDB" id="A0A852YP63"/>
<evidence type="ECO:0000313" key="2">
    <source>
        <dbReference type="EMBL" id="NYG99005.1"/>
    </source>
</evidence>
<proteinExistence type="predicted"/>
<organism evidence="2 3">
    <name type="scientific">Schumannella luteola</name>
    <dbReference type="NCBI Taxonomy" id="472059"/>
    <lineage>
        <taxon>Bacteria</taxon>
        <taxon>Bacillati</taxon>
        <taxon>Actinomycetota</taxon>
        <taxon>Actinomycetes</taxon>
        <taxon>Micrococcales</taxon>
        <taxon>Microbacteriaceae</taxon>
        <taxon>Schumannella</taxon>
    </lineage>
</organism>
<name>A0A852YP63_9MICO</name>
<comment type="caution">
    <text evidence="2">The sequence shown here is derived from an EMBL/GenBank/DDBJ whole genome shotgun (WGS) entry which is preliminary data.</text>
</comment>
<keyword evidence="3" id="KW-1185">Reference proteome</keyword>
<dbReference type="EMBL" id="JACBZY010000001">
    <property type="protein sequence ID" value="NYG99005.1"/>
    <property type="molecule type" value="Genomic_DNA"/>
</dbReference>
<keyword evidence="1" id="KW-1133">Transmembrane helix</keyword>
<dbReference type="RefSeq" id="WP_179566915.1">
    <property type="nucleotide sequence ID" value="NZ_JACBZY010000001.1"/>
</dbReference>
<gene>
    <name evidence="2" type="ORF">BJ979_001631</name>
</gene>
<dbReference type="Proteomes" id="UP000553888">
    <property type="component" value="Unassembled WGS sequence"/>
</dbReference>
<keyword evidence="1" id="KW-0812">Transmembrane</keyword>
<reference evidence="2 3" key="1">
    <citation type="submission" date="2020-07" db="EMBL/GenBank/DDBJ databases">
        <title>Sequencing the genomes of 1000 actinobacteria strains.</title>
        <authorList>
            <person name="Klenk H.-P."/>
        </authorList>
    </citation>
    <scope>NUCLEOTIDE SEQUENCE [LARGE SCALE GENOMIC DNA]</scope>
    <source>
        <strain evidence="2 3">DSM 23141</strain>
    </source>
</reference>
<keyword evidence="1" id="KW-0472">Membrane</keyword>